<evidence type="ECO:0000313" key="2">
    <source>
        <dbReference type="Proteomes" id="UP000824533"/>
    </source>
</evidence>
<organism evidence="1 2">
    <name type="scientific">Dendrolimus kikuchii</name>
    <dbReference type="NCBI Taxonomy" id="765133"/>
    <lineage>
        <taxon>Eukaryota</taxon>
        <taxon>Metazoa</taxon>
        <taxon>Ecdysozoa</taxon>
        <taxon>Arthropoda</taxon>
        <taxon>Hexapoda</taxon>
        <taxon>Insecta</taxon>
        <taxon>Pterygota</taxon>
        <taxon>Neoptera</taxon>
        <taxon>Endopterygota</taxon>
        <taxon>Lepidoptera</taxon>
        <taxon>Glossata</taxon>
        <taxon>Ditrysia</taxon>
        <taxon>Bombycoidea</taxon>
        <taxon>Lasiocampidae</taxon>
        <taxon>Dendrolimus</taxon>
    </lineage>
</organism>
<proteinExistence type="predicted"/>
<sequence length="179" mass="20150">MRVSSTSFLIEEAVTAHSIMSKVASSVKRHDRAIILSCIVGVLISTYGLYVELTKEAHPEYRALCDIAEYASCSKVLTSKYSKGFGVVSKDATLYLPNCIYGLVFYCLIIFLTTFDNVFVVRILFILSSTSVLGCFYLAYLLAFVLHDFCVVCVSTYIVNAFMFYFTYKKLNFITAKNK</sequence>
<reference evidence="1 2" key="1">
    <citation type="journal article" date="2021" name="Front. Genet.">
        <title>Chromosome-Level Genome Assembly Reveals Significant Gene Expansion in the Toll and IMD Signaling Pathways of Dendrolimus kikuchii.</title>
        <authorList>
            <person name="Zhou J."/>
            <person name="Wu P."/>
            <person name="Xiong Z."/>
            <person name="Liu N."/>
            <person name="Zhao N."/>
            <person name="Ji M."/>
            <person name="Qiu Y."/>
            <person name="Yang B."/>
        </authorList>
    </citation>
    <scope>NUCLEOTIDE SEQUENCE [LARGE SCALE GENOMIC DNA]</scope>
    <source>
        <strain evidence="1">Ann1</strain>
    </source>
</reference>
<name>A0ACC1CYJ6_9NEOP</name>
<dbReference type="Proteomes" id="UP000824533">
    <property type="component" value="Linkage Group LG13"/>
</dbReference>
<protein>
    <submittedName>
        <fullName evidence="1">Uncharacterized protein</fullName>
    </submittedName>
</protein>
<accession>A0ACC1CYJ6</accession>
<dbReference type="EMBL" id="CM034399">
    <property type="protein sequence ID" value="KAJ0176672.1"/>
    <property type="molecule type" value="Genomic_DNA"/>
</dbReference>
<evidence type="ECO:0000313" key="1">
    <source>
        <dbReference type="EMBL" id="KAJ0176672.1"/>
    </source>
</evidence>
<keyword evidence="2" id="KW-1185">Reference proteome</keyword>
<comment type="caution">
    <text evidence="1">The sequence shown here is derived from an EMBL/GenBank/DDBJ whole genome shotgun (WGS) entry which is preliminary data.</text>
</comment>
<gene>
    <name evidence="1" type="ORF">K1T71_007851</name>
</gene>